<evidence type="ECO:0000256" key="1">
    <source>
        <dbReference type="ARBA" id="ARBA00010716"/>
    </source>
</evidence>
<dbReference type="Pfam" id="PF01979">
    <property type="entry name" value="Amidohydro_1"/>
    <property type="match status" value="1"/>
</dbReference>
<evidence type="ECO:0000313" key="8">
    <source>
        <dbReference type="Proteomes" id="UP000285882"/>
    </source>
</evidence>
<accession>A0ABX5Q4R3</accession>
<protein>
    <submittedName>
        <fullName evidence="7">N-acetylglucosamine-6-phosphate deacetylase</fullName>
    </submittedName>
</protein>
<evidence type="ECO:0000256" key="2">
    <source>
        <dbReference type="ARBA" id="ARBA00022723"/>
    </source>
</evidence>
<dbReference type="NCBIfam" id="TIGR00221">
    <property type="entry name" value="nagA"/>
    <property type="match status" value="1"/>
</dbReference>
<dbReference type="Proteomes" id="UP000285882">
    <property type="component" value="Chromosome"/>
</dbReference>
<keyword evidence="3 5" id="KW-0378">Hydrolase</keyword>
<organism evidence="7 8">
    <name type="scientific">Sporolactobacillus terrae</name>
    <dbReference type="NCBI Taxonomy" id="269673"/>
    <lineage>
        <taxon>Bacteria</taxon>
        <taxon>Bacillati</taxon>
        <taxon>Bacillota</taxon>
        <taxon>Bacilli</taxon>
        <taxon>Bacillales</taxon>
        <taxon>Sporolactobacillaceae</taxon>
        <taxon>Sporolactobacillus</taxon>
    </lineage>
</organism>
<evidence type="ECO:0000256" key="5">
    <source>
        <dbReference type="PIRNR" id="PIRNR038994"/>
    </source>
</evidence>
<evidence type="ECO:0000256" key="4">
    <source>
        <dbReference type="ARBA" id="ARBA00023277"/>
    </source>
</evidence>
<dbReference type="InterPro" id="IPR032466">
    <property type="entry name" value="Metal_Hydrolase"/>
</dbReference>
<name>A0ABX5Q4R3_9BACL</name>
<dbReference type="PANTHER" id="PTHR11113:SF14">
    <property type="entry name" value="N-ACETYLGLUCOSAMINE-6-PHOSPHATE DEACETYLASE"/>
    <property type="match status" value="1"/>
</dbReference>
<keyword evidence="8" id="KW-1185">Reference proteome</keyword>
<dbReference type="CDD" id="cd00854">
    <property type="entry name" value="NagA"/>
    <property type="match status" value="1"/>
</dbReference>
<evidence type="ECO:0000313" key="7">
    <source>
        <dbReference type="EMBL" id="QAA21623.1"/>
    </source>
</evidence>
<dbReference type="RefSeq" id="WP_128166118.1">
    <property type="nucleotide sequence ID" value="NZ_CP025688.1"/>
</dbReference>
<dbReference type="InterPro" id="IPR003764">
    <property type="entry name" value="GlcNAc_6-P_deAcase"/>
</dbReference>
<dbReference type="SUPFAM" id="SSF51338">
    <property type="entry name" value="Composite domain of metallo-dependent hydrolases"/>
    <property type="match status" value="1"/>
</dbReference>
<dbReference type="Gene3D" id="2.30.40.10">
    <property type="entry name" value="Urease, subunit C, domain 1"/>
    <property type="match status" value="1"/>
</dbReference>
<dbReference type="Gene3D" id="3.20.20.140">
    <property type="entry name" value="Metal-dependent hydrolases"/>
    <property type="match status" value="1"/>
</dbReference>
<dbReference type="PIRSF" id="PIRSF038994">
    <property type="entry name" value="NagA"/>
    <property type="match status" value="1"/>
</dbReference>
<dbReference type="EMBL" id="CP025688">
    <property type="protein sequence ID" value="QAA21623.1"/>
    <property type="molecule type" value="Genomic_DNA"/>
</dbReference>
<keyword evidence="4 5" id="KW-0119">Carbohydrate metabolism</keyword>
<dbReference type="PANTHER" id="PTHR11113">
    <property type="entry name" value="N-ACETYLGLUCOSAMINE-6-PHOSPHATE DEACETYLASE"/>
    <property type="match status" value="1"/>
</dbReference>
<keyword evidence="2" id="KW-0479">Metal-binding</keyword>
<feature type="domain" description="Amidohydrolase-related" evidence="6">
    <location>
        <begin position="50"/>
        <end position="379"/>
    </location>
</feature>
<dbReference type="InterPro" id="IPR011059">
    <property type="entry name" value="Metal-dep_hydrolase_composite"/>
</dbReference>
<comment type="similarity">
    <text evidence="1 5">Belongs to the metallo-dependent hydrolases superfamily. NagA family.</text>
</comment>
<proteinExistence type="inferred from homology"/>
<reference evidence="7 8" key="1">
    <citation type="submission" date="2018-01" db="EMBL/GenBank/DDBJ databases">
        <title>Complete genome sequencing of Sporolactobacillus terrae DLG3.</title>
        <authorList>
            <person name="Nam Y.-D."/>
            <person name="Kang J."/>
            <person name="Chung W.-H."/>
        </authorList>
    </citation>
    <scope>NUCLEOTIDE SEQUENCE [LARGE SCALE GENOMIC DNA]</scope>
    <source>
        <strain evidence="7 8">DLG3</strain>
    </source>
</reference>
<dbReference type="InterPro" id="IPR006680">
    <property type="entry name" value="Amidohydro-rel"/>
</dbReference>
<sequence>MYYLIKARAFLLENRQEEEKNYLEVIDGRFGQLIETPQPEAEVIDFGDSIIAPGLFDTHIHGVNGADVMDGTQTSFQVISEALLGVGVTRFLPTTLTSSVEELTRVVKKLRVAIESGLNGAKPEGIYLEGPYFTPEHKGAQNPKYFTDPSLDDFHALQQASGNHVVKIALASERAQAINFIKAVSKENVKVALGHTNADFDTANEAIHAGATIFVHLFNGMKGLHHRDPGTAGACLLNEQTFAELICDGYHVCADMVNLTHKIKKDHLVLITDCMKAGLLPEGHYNLGEFPVIVKDGVARTEHNGSLAGSVLKLIDGVKNIAQWANIDLFEAWKLGSMSPAISMGVQDRIGSIAEGKCADFVVLDNELNVTHAAVDGKLKDLHHL</sequence>
<dbReference type="SUPFAM" id="SSF51556">
    <property type="entry name" value="Metallo-dependent hydrolases"/>
    <property type="match status" value="1"/>
</dbReference>
<evidence type="ECO:0000256" key="3">
    <source>
        <dbReference type="ARBA" id="ARBA00022801"/>
    </source>
</evidence>
<gene>
    <name evidence="7" type="primary">nagA</name>
    <name evidence="7" type="ORF">C0674_02750</name>
</gene>
<evidence type="ECO:0000259" key="6">
    <source>
        <dbReference type="Pfam" id="PF01979"/>
    </source>
</evidence>